<accession>A0AB38UWD1</accession>
<evidence type="ECO:0000313" key="4">
    <source>
        <dbReference type="Proteomes" id="UP000279331"/>
    </source>
</evidence>
<evidence type="ECO:0008006" key="5">
    <source>
        <dbReference type="Google" id="ProtNLM"/>
    </source>
</evidence>
<feature type="signal peptide" evidence="2">
    <location>
        <begin position="1"/>
        <end position="43"/>
    </location>
</feature>
<evidence type="ECO:0000313" key="3">
    <source>
        <dbReference type="EMBL" id="VAZ84516.1"/>
    </source>
</evidence>
<dbReference type="AlphaFoldDB" id="A0AB38UWD1"/>
<keyword evidence="2" id="KW-0732">Signal</keyword>
<organism evidence="3 4">
    <name type="scientific">Mycobacterium persicum</name>
    <dbReference type="NCBI Taxonomy" id="1487726"/>
    <lineage>
        <taxon>Bacteria</taxon>
        <taxon>Bacillati</taxon>
        <taxon>Actinomycetota</taxon>
        <taxon>Actinomycetes</taxon>
        <taxon>Mycobacteriales</taxon>
        <taxon>Mycobacteriaceae</taxon>
        <taxon>Mycobacterium</taxon>
    </lineage>
</organism>
<dbReference type="Proteomes" id="UP000279331">
    <property type="component" value="Unassembled WGS sequence"/>
</dbReference>
<feature type="region of interest" description="Disordered" evidence="1">
    <location>
        <begin position="48"/>
        <end position="76"/>
    </location>
</feature>
<sequence>MLENPAAMRQRIRHPVCGQSAAALSAAALLAAALLAAALSAGCATNSGRAGPSPAGSKPATAAVRTSTPPTPAGPRTEKWIALQVGDCVADLPPADLSRITVTVVDCGTPHLAEVYLRVPVGVDNAIGAVANRECAAGIVSYTGQSVANGAYSMTYLIDSNQDRTGANPTPSTVICLLQAPNGQLLTGSARH</sequence>
<gene>
    <name evidence="3" type="ORF">LAUMK42_03339</name>
</gene>
<evidence type="ECO:0000256" key="2">
    <source>
        <dbReference type="SAM" id="SignalP"/>
    </source>
</evidence>
<dbReference type="EMBL" id="UPHL01000093">
    <property type="protein sequence ID" value="VAZ84516.1"/>
    <property type="molecule type" value="Genomic_DNA"/>
</dbReference>
<evidence type="ECO:0000256" key="1">
    <source>
        <dbReference type="SAM" id="MobiDB-lite"/>
    </source>
</evidence>
<name>A0AB38UWD1_9MYCO</name>
<protein>
    <recommendedName>
        <fullName evidence="5">Lipoprotein LppN</fullName>
    </recommendedName>
</protein>
<proteinExistence type="predicted"/>
<feature type="chain" id="PRO_5044197694" description="Lipoprotein LppN" evidence="2">
    <location>
        <begin position="44"/>
        <end position="192"/>
    </location>
</feature>
<reference evidence="3 4" key="1">
    <citation type="submission" date="2018-09" db="EMBL/GenBank/DDBJ databases">
        <authorList>
            <person name="Tagini F."/>
        </authorList>
    </citation>
    <scope>NUCLEOTIDE SEQUENCE [LARGE SCALE GENOMIC DNA]</scope>
    <source>
        <strain evidence="3 4">MK42</strain>
    </source>
</reference>
<comment type="caution">
    <text evidence="3">The sequence shown here is derived from an EMBL/GenBank/DDBJ whole genome shotgun (WGS) entry which is preliminary data.</text>
</comment>